<dbReference type="OrthoDB" id="2161881at2759"/>
<keyword evidence="3" id="KW-1185">Reference proteome</keyword>
<feature type="region of interest" description="Disordered" evidence="1">
    <location>
        <begin position="377"/>
        <end position="403"/>
    </location>
</feature>
<dbReference type="Proteomes" id="UP000320333">
    <property type="component" value="Unassembled WGS sequence"/>
</dbReference>
<proteinExistence type="predicted"/>
<evidence type="ECO:0000256" key="1">
    <source>
        <dbReference type="SAM" id="MobiDB-lite"/>
    </source>
</evidence>
<dbReference type="STRING" id="246404.A0A507FG14"/>
<organism evidence="2 3">
    <name type="scientific">Chytriomyces confervae</name>
    <dbReference type="NCBI Taxonomy" id="246404"/>
    <lineage>
        <taxon>Eukaryota</taxon>
        <taxon>Fungi</taxon>
        <taxon>Fungi incertae sedis</taxon>
        <taxon>Chytridiomycota</taxon>
        <taxon>Chytridiomycota incertae sedis</taxon>
        <taxon>Chytridiomycetes</taxon>
        <taxon>Chytridiales</taxon>
        <taxon>Chytriomycetaceae</taxon>
        <taxon>Chytriomyces</taxon>
    </lineage>
</organism>
<reference evidence="2 3" key="1">
    <citation type="journal article" date="2019" name="Sci. Rep.">
        <title>Comparative genomics of chytrid fungi reveal insights into the obligate biotrophic and pathogenic lifestyle of Synchytrium endobioticum.</title>
        <authorList>
            <person name="van de Vossenberg B.T.L.H."/>
            <person name="Warris S."/>
            <person name="Nguyen H.D.T."/>
            <person name="van Gent-Pelzer M.P.E."/>
            <person name="Joly D.L."/>
            <person name="van de Geest H.C."/>
            <person name="Bonants P.J.M."/>
            <person name="Smith D.S."/>
            <person name="Levesque C.A."/>
            <person name="van der Lee T.A.J."/>
        </authorList>
    </citation>
    <scope>NUCLEOTIDE SEQUENCE [LARGE SCALE GENOMIC DNA]</scope>
    <source>
        <strain evidence="2 3">CBS 675.73</strain>
    </source>
</reference>
<comment type="caution">
    <text evidence="2">The sequence shown here is derived from an EMBL/GenBank/DDBJ whole genome shotgun (WGS) entry which is preliminary data.</text>
</comment>
<accession>A0A507FG14</accession>
<gene>
    <name evidence="2" type="ORF">CcCBS67573_g04202</name>
</gene>
<dbReference type="EMBL" id="QEAP01000121">
    <property type="protein sequence ID" value="TPX74530.1"/>
    <property type="molecule type" value="Genomic_DNA"/>
</dbReference>
<evidence type="ECO:0000313" key="2">
    <source>
        <dbReference type="EMBL" id="TPX74530.1"/>
    </source>
</evidence>
<evidence type="ECO:0000313" key="3">
    <source>
        <dbReference type="Proteomes" id="UP000320333"/>
    </source>
</evidence>
<dbReference type="AlphaFoldDB" id="A0A507FG14"/>
<protein>
    <submittedName>
        <fullName evidence="2">Uncharacterized protein</fullName>
    </submittedName>
</protein>
<name>A0A507FG14_9FUNG</name>
<sequence length="826" mass="93384">MPTLHGLDLSAVPEPTAFLYEESEWDMDATTVLQSQQIFNTASLSHDIPLCVTSTVVPPRCLPLRVPRDPRVRPVQFRALASESTSNSSALRILISNQHEYTFQVSENEHEGMSVFQKMSQMLDTYYPSNLEHPFLVSLLKWTLLSTSEVVQLVLAPFPLKALKRIEEREFTKSKVRQLVSSPLNTMRNSINEFPLLNLDSMRSFDTDIASAADHSSSISDVTRLISLLKAKADNCESQMINIPMDTFSSKRVTIRALPQPAPFFTHLPTQKKGIRDILSNTETAGSLSILDTDVAVAAVQWNPYPMLMHILMMENSEPETTCMPWEETVREEFPELDFLNEHVVGDDAVDLCFDEIPMEAEPLPLFAPARNYKRRSRSASMRNESSREGISKRTPIPDPEPIMKHDPYEFIEHNYNDFDSVNLNAVNQASIHHNTILEESVPIDQSTNREIDDFQDDFDDFGFDDDAILNAIQFDDAFSPAPADFQQQQQQPNHFVVQSPVSNTSKSREMDLNNRNEVPKTPVFSAKRAVESFMALRQVQRKTPKTSFLHTSASNPIVQAPIRETQDNMQNEPFQSPYALENLTFNTDASQHTYIIGSRLIRNIRFVELLEALRVSVIERDNFALVDTANVIPEDFDVIIDERTCVVLCPAILLFQKIAVGPNAPPGLYATLLKLARKFQHVTLIADLECNRGRVTQHMSESILCAVNAWGAVLRGFLDVGVEIRIAWAQNLEEAARLVREIGDIAASSVEAAVSARHLKSVYVPKPWASKQAWEARTWLSAEESAMKLSEFLALSERDMAVYFGLWIPAQSLHQFHRLIHSRMD</sequence>